<name>A0A917GXD5_9BACL</name>
<keyword evidence="4" id="KW-0408">Iron</keyword>
<reference evidence="7 8" key="1">
    <citation type="journal article" date="2014" name="Int. J. Syst. Evol. Microbiol.">
        <title>Complete genome sequence of Corynebacterium casei LMG S-19264T (=DSM 44701T), isolated from a smear-ripened cheese.</title>
        <authorList>
            <consortium name="US DOE Joint Genome Institute (JGI-PGF)"/>
            <person name="Walter F."/>
            <person name="Albersmeier A."/>
            <person name="Kalinowski J."/>
            <person name="Ruckert C."/>
        </authorList>
    </citation>
    <scope>NUCLEOTIDE SEQUENCE [LARGE SCALE GENOMIC DNA]</scope>
    <source>
        <strain evidence="7 8">CGMCC 1.15286</strain>
    </source>
</reference>
<sequence length="761" mass="84379">MNRKTASYDVVVIGGGLAGLSAAIAAAREGAATALLQDRPVLGGNSSSEVRVTPHGAGRFHAYARETGIVSELTIEDRASNHEQFHNNGWTNSVWDMTLYNLAVQTDNLTLYLNTVIREVHLSGEREIAAVSGHVLGTETELRIEGRVFIDCTGDGTVAAMAGNEWRMGSEGRDEYGEPHAPELESGDTMGSSIHFRARDTGRPAPYRAPEWAAKYDDPSFFYKHNRKPHDIQAGYWWFELGTPWDTIHDNETIRHELTRHVLGVWDWIKNKDPLTRDKAANYALDWIGQVPGKRESRRIMGRYLMTEHDVQQGTKFPDEVAFGGWYLDLHIPGGLLAPTSDLPGASEIISPYGIPLRILIAKDIDNLMMAGRNVSVTHAALGTVRVMSTTAIIGQAAGTAAAVALRRGIAITDVPELAIAEVQQTLLRRGCFLPNVENADPIELARLAEAVVASSEDLLAEVEPDHGAADSLDIRRSQWVAVRGPLERIGMWIKNEADQPQELRLELHRSEHIWDYEVKGSGIVAGEDFTAEPDTEHQPLAAARLEVPAGYAGWQYWPLKAGGDDQGGFPDEGYIRLDLLGTKELFWHHAASVQQALPSASELEPGRLRSHADGLTMSFAVSPPQPVFAAANVTNGVARPHRAANLWRSAKGQPLPQWLELRWSQPQRIGTVELTFPGSLLQDHNRYPAFFREPDCPRNYSIEAWDGKGWRTVLEILDNYQRHVSHRLPEQIVTERIRIVVHETNGGTEASIYEVRCYEI</sequence>
<dbReference type="Pfam" id="PF12831">
    <property type="entry name" value="FAD_oxidored"/>
    <property type="match status" value="1"/>
</dbReference>
<evidence type="ECO:0000256" key="3">
    <source>
        <dbReference type="ARBA" id="ARBA00023002"/>
    </source>
</evidence>
<dbReference type="RefSeq" id="WP_188888064.1">
    <property type="nucleotide sequence ID" value="NZ_BMHY01000002.1"/>
</dbReference>
<proteinExistence type="predicted"/>
<accession>A0A917GXD5</accession>
<dbReference type="PANTHER" id="PTHR43498:SF1">
    <property type="entry name" value="COB--COM HETERODISULFIDE REDUCTASE IRON-SULFUR SUBUNIT A"/>
    <property type="match status" value="1"/>
</dbReference>
<organism evidence="7 8">
    <name type="scientific">Paenibacillus radicis</name>
    <name type="common">ex Gao et al. 2016</name>
    <dbReference type="NCBI Taxonomy" id="1737354"/>
    <lineage>
        <taxon>Bacteria</taxon>
        <taxon>Bacillati</taxon>
        <taxon>Bacillota</taxon>
        <taxon>Bacilli</taxon>
        <taxon>Bacillales</taxon>
        <taxon>Paenibacillaceae</taxon>
        <taxon>Paenibacillus</taxon>
    </lineage>
</organism>
<dbReference type="PRINTS" id="PR00368">
    <property type="entry name" value="FADPNR"/>
</dbReference>
<dbReference type="GO" id="GO:0051539">
    <property type="term" value="F:4 iron, 4 sulfur cluster binding"/>
    <property type="evidence" value="ECO:0007669"/>
    <property type="project" value="UniProtKB-KW"/>
</dbReference>
<dbReference type="SUPFAM" id="SSF49785">
    <property type="entry name" value="Galactose-binding domain-like"/>
    <property type="match status" value="1"/>
</dbReference>
<dbReference type="EMBL" id="BMHY01000002">
    <property type="protein sequence ID" value="GGG60437.1"/>
    <property type="molecule type" value="Genomic_DNA"/>
</dbReference>
<keyword evidence="2" id="KW-0479">Metal-binding</keyword>
<dbReference type="Proteomes" id="UP000600247">
    <property type="component" value="Unassembled WGS sequence"/>
</dbReference>
<protein>
    <recommendedName>
        <fullName evidence="9">FAD-dependent oxidoreductase</fullName>
    </recommendedName>
</protein>
<feature type="compositionally biased region" description="Basic and acidic residues" evidence="6">
    <location>
        <begin position="170"/>
        <end position="183"/>
    </location>
</feature>
<keyword evidence="1" id="KW-0004">4Fe-4S</keyword>
<dbReference type="PANTHER" id="PTHR43498">
    <property type="entry name" value="FERREDOXIN:COB-COM HETERODISULFIDE REDUCTASE SUBUNIT A"/>
    <property type="match status" value="1"/>
</dbReference>
<evidence type="ECO:0000313" key="8">
    <source>
        <dbReference type="Proteomes" id="UP000600247"/>
    </source>
</evidence>
<gene>
    <name evidence="7" type="ORF">GCM10010918_12140</name>
</gene>
<keyword evidence="3" id="KW-0560">Oxidoreductase</keyword>
<dbReference type="InterPro" id="IPR036188">
    <property type="entry name" value="FAD/NAD-bd_sf"/>
</dbReference>
<evidence type="ECO:0000313" key="7">
    <source>
        <dbReference type="EMBL" id="GGG60437.1"/>
    </source>
</evidence>
<dbReference type="SUPFAM" id="SSF51905">
    <property type="entry name" value="FAD/NAD(P)-binding domain"/>
    <property type="match status" value="1"/>
</dbReference>
<keyword evidence="5" id="KW-0411">Iron-sulfur</keyword>
<evidence type="ECO:0000256" key="1">
    <source>
        <dbReference type="ARBA" id="ARBA00022485"/>
    </source>
</evidence>
<evidence type="ECO:0008006" key="9">
    <source>
        <dbReference type="Google" id="ProtNLM"/>
    </source>
</evidence>
<comment type="caution">
    <text evidence="7">The sequence shown here is derived from an EMBL/GenBank/DDBJ whole genome shotgun (WGS) entry which is preliminary data.</text>
</comment>
<evidence type="ECO:0000256" key="2">
    <source>
        <dbReference type="ARBA" id="ARBA00022723"/>
    </source>
</evidence>
<dbReference type="InterPro" id="IPR039650">
    <property type="entry name" value="HdrA-like"/>
</dbReference>
<dbReference type="AlphaFoldDB" id="A0A917GXD5"/>
<evidence type="ECO:0000256" key="5">
    <source>
        <dbReference type="ARBA" id="ARBA00023014"/>
    </source>
</evidence>
<feature type="region of interest" description="Disordered" evidence="6">
    <location>
        <begin position="170"/>
        <end position="195"/>
    </location>
</feature>
<dbReference type="GO" id="GO:0016491">
    <property type="term" value="F:oxidoreductase activity"/>
    <property type="evidence" value="ECO:0007669"/>
    <property type="project" value="UniProtKB-KW"/>
</dbReference>
<keyword evidence="8" id="KW-1185">Reference proteome</keyword>
<dbReference type="Gene3D" id="2.60.120.260">
    <property type="entry name" value="Galactose-binding domain-like"/>
    <property type="match status" value="1"/>
</dbReference>
<dbReference type="GO" id="GO:0046872">
    <property type="term" value="F:metal ion binding"/>
    <property type="evidence" value="ECO:0007669"/>
    <property type="project" value="UniProtKB-KW"/>
</dbReference>
<dbReference type="InterPro" id="IPR008979">
    <property type="entry name" value="Galactose-bd-like_sf"/>
</dbReference>
<dbReference type="Gene3D" id="3.50.50.60">
    <property type="entry name" value="FAD/NAD(P)-binding domain"/>
    <property type="match status" value="1"/>
</dbReference>
<evidence type="ECO:0000256" key="4">
    <source>
        <dbReference type="ARBA" id="ARBA00023004"/>
    </source>
</evidence>
<evidence type="ECO:0000256" key="6">
    <source>
        <dbReference type="SAM" id="MobiDB-lite"/>
    </source>
</evidence>